<gene>
    <name evidence="4" type="primary">UBAP1L</name>
</gene>
<dbReference type="Gene3D" id="1.20.120.1920">
    <property type="entry name" value="UBAP1 SOUBA domain"/>
    <property type="match status" value="1"/>
</dbReference>
<evidence type="ECO:0000259" key="2">
    <source>
        <dbReference type="PROSITE" id="PS51497"/>
    </source>
</evidence>
<dbReference type="InterPro" id="IPR023340">
    <property type="entry name" value="UMA"/>
</dbReference>
<dbReference type="InterPro" id="IPR038870">
    <property type="entry name" value="UBAP1"/>
</dbReference>
<dbReference type="Proteomes" id="UP000694871">
    <property type="component" value="Unplaced"/>
</dbReference>
<evidence type="ECO:0000313" key="4">
    <source>
        <dbReference type="RefSeq" id="XP_015267496.1"/>
    </source>
</evidence>
<evidence type="ECO:0000313" key="3">
    <source>
        <dbReference type="Proteomes" id="UP000694871"/>
    </source>
</evidence>
<dbReference type="RefSeq" id="XP_015267496.1">
    <property type="nucleotide sequence ID" value="XM_015412010.1"/>
</dbReference>
<dbReference type="Pfam" id="PF21267">
    <property type="entry name" value="UBAP-1_UBA2"/>
    <property type="match status" value="1"/>
</dbReference>
<proteinExistence type="predicted"/>
<feature type="region of interest" description="Disordered" evidence="1">
    <location>
        <begin position="90"/>
        <end position="162"/>
    </location>
</feature>
<dbReference type="PANTHER" id="PTHR15960:SF3">
    <property type="entry name" value="UBIQUITIN-ASSOCIATED PROTEIN 1-LIKE"/>
    <property type="match status" value="1"/>
</dbReference>
<dbReference type="GeneID" id="107111092"/>
<dbReference type="PANTHER" id="PTHR15960">
    <property type="entry name" value="LD44032P"/>
    <property type="match status" value="1"/>
</dbReference>
<dbReference type="InterPro" id="IPR049467">
    <property type="entry name" value="UBAP-1-like_UBA2"/>
</dbReference>
<dbReference type="CDD" id="cd14316">
    <property type="entry name" value="UBA2_UBAP1_like"/>
    <property type="match status" value="1"/>
</dbReference>
<organism evidence="3 4">
    <name type="scientific">Gekko japonicus</name>
    <name type="common">Schlegel's Japanese gecko</name>
    <dbReference type="NCBI Taxonomy" id="146911"/>
    <lineage>
        <taxon>Eukaryota</taxon>
        <taxon>Metazoa</taxon>
        <taxon>Chordata</taxon>
        <taxon>Craniata</taxon>
        <taxon>Vertebrata</taxon>
        <taxon>Euteleostomi</taxon>
        <taxon>Lepidosauria</taxon>
        <taxon>Squamata</taxon>
        <taxon>Bifurcata</taxon>
        <taxon>Gekkota</taxon>
        <taxon>Gekkonidae</taxon>
        <taxon>Gekkoninae</taxon>
        <taxon>Gekko</taxon>
    </lineage>
</organism>
<feature type="domain" description="UMA" evidence="2">
    <location>
        <begin position="4"/>
        <end position="54"/>
    </location>
</feature>
<name>A0ABM1K1A9_GEKJA</name>
<dbReference type="PROSITE" id="PS51497">
    <property type="entry name" value="UMA"/>
    <property type="match status" value="1"/>
</dbReference>
<dbReference type="InterPro" id="IPR042575">
    <property type="entry name" value="UBAP1_C"/>
</dbReference>
<evidence type="ECO:0000256" key="1">
    <source>
        <dbReference type="SAM" id="MobiDB-lite"/>
    </source>
</evidence>
<sequence>MSCLEDVPFRMSSSFVDDAVREANFVRAPEVDMPDCEEILTSTMHDFSLEKRVLCWVESASWQDTPWSDGTTDVIPTAPPYWLFMVDSEENSHEETGENTAEETPPVQRCASPAGDDEAQPIVSANGDQQPVEDEDPKGEGSSSAIPAESNRKAPPVSEAKQGPGALARFFGLPQPKPRTPPVPSAVSSEGTCPKPALVKQSQSLLLLKNVKNELERAKGKLAAFLRPLSHSFTESSLASRAFPLSNRSRNNRNLRHRSASDSSTMGTVMPVPPSTILPRASSGSIPPIQKHKPTVACLSPDPSLPPPPGAQPSPGSHGTPVLALGYPIRRAILALQKTGKQSLGQFLSYLSACDKLLKQGYDEAQVEEAMEMFQNSEKAAEFLHLLARFNDMGFQQADIKEVLLLCENQGDNALEELMTRAQ</sequence>
<reference evidence="4" key="1">
    <citation type="submission" date="2025-08" db="UniProtKB">
        <authorList>
            <consortium name="RefSeq"/>
        </authorList>
    </citation>
    <scope>IDENTIFICATION</scope>
</reference>
<protein>
    <submittedName>
        <fullName evidence="4">Ubiquitin-associated protein 1-like</fullName>
    </submittedName>
</protein>
<keyword evidence="3" id="KW-1185">Reference proteome</keyword>
<accession>A0ABM1K1A9</accession>